<feature type="region of interest" description="Disordered" evidence="1">
    <location>
        <begin position="1"/>
        <end position="39"/>
    </location>
</feature>
<keyword evidence="4" id="KW-1185">Reference proteome</keyword>
<feature type="compositionally biased region" description="Low complexity" evidence="1">
    <location>
        <begin position="19"/>
        <end position="32"/>
    </location>
</feature>
<evidence type="ECO:0000256" key="1">
    <source>
        <dbReference type="SAM" id="MobiDB-lite"/>
    </source>
</evidence>
<feature type="transmembrane region" description="Helical" evidence="2">
    <location>
        <begin position="70"/>
        <end position="89"/>
    </location>
</feature>
<comment type="caution">
    <text evidence="3">The sequence shown here is derived from an EMBL/GenBank/DDBJ whole genome shotgun (WGS) entry which is preliminary data.</text>
</comment>
<dbReference type="RefSeq" id="WP_379766721.1">
    <property type="nucleotide sequence ID" value="NZ_JBHSXI010000009.1"/>
</dbReference>
<proteinExistence type="predicted"/>
<evidence type="ECO:0000313" key="4">
    <source>
        <dbReference type="Proteomes" id="UP001596333"/>
    </source>
</evidence>
<keyword evidence="2" id="KW-1133">Transmembrane helix</keyword>
<protein>
    <submittedName>
        <fullName evidence="3">Uncharacterized protein</fullName>
    </submittedName>
</protein>
<evidence type="ECO:0000256" key="2">
    <source>
        <dbReference type="SAM" id="Phobius"/>
    </source>
</evidence>
<accession>A0ABD5UL99</accession>
<name>A0ABD5UL99_9EURY</name>
<dbReference type="AlphaFoldDB" id="A0ABD5UL99"/>
<keyword evidence="2" id="KW-0812">Transmembrane</keyword>
<feature type="transmembrane region" description="Helical" evidence="2">
    <location>
        <begin position="46"/>
        <end position="64"/>
    </location>
</feature>
<keyword evidence="2" id="KW-0472">Membrane</keyword>
<dbReference type="Proteomes" id="UP001596333">
    <property type="component" value="Unassembled WGS sequence"/>
</dbReference>
<organism evidence="3 4">
    <name type="scientific">Halorubrum trueperi</name>
    <dbReference type="NCBI Taxonomy" id="2004704"/>
    <lineage>
        <taxon>Archaea</taxon>
        <taxon>Methanobacteriati</taxon>
        <taxon>Methanobacteriota</taxon>
        <taxon>Stenosarchaea group</taxon>
        <taxon>Halobacteria</taxon>
        <taxon>Halobacteriales</taxon>
        <taxon>Haloferacaceae</taxon>
        <taxon>Halorubrum</taxon>
    </lineage>
</organism>
<gene>
    <name evidence="3" type="ORF">ACFQEY_07705</name>
</gene>
<dbReference type="EMBL" id="JBHSXI010000009">
    <property type="protein sequence ID" value="MFC6888892.1"/>
    <property type="molecule type" value="Genomic_DNA"/>
</dbReference>
<evidence type="ECO:0000313" key="3">
    <source>
        <dbReference type="EMBL" id="MFC6888892.1"/>
    </source>
</evidence>
<sequence>MQRSADSGSEGSGMAGENAAPRAGAVGVVGPVSDEERDSGNRKIKVGFLLLVAVSPPLIALQWDPTPIELLAALASGVLLGLLLVWYLGRLAGEFTAGSRRPGRRRR</sequence>
<reference evidence="3 4" key="1">
    <citation type="journal article" date="2019" name="Int. J. Syst. Evol. Microbiol.">
        <title>The Global Catalogue of Microorganisms (GCM) 10K type strain sequencing project: providing services to taxonomists for standard genome sequencing and annotation.</title>
        <authorList>
            <consortium name="The Broad Institute Genomics Platform"/>
            <consortium name="The Broad Institute Genome Sequencing Center for Infectious Disease"/>
            <person name="Wu L."/>
            <person name="Ma J."/>
        </authorList>
    </citation>
    <scope>NUCLEOTIDE SEQUENCE [LARGE SCALE GENOMIC DNA]</scope>
    <source>
        <strain evidence="3 4">Y73</strain>
    </source>
</reference>